<organism evidence="10 11">
    <name type="scientific">Nocardioides daphniae</name>
    <dbReference type="NCBI Taxonomy" id="402297"/>
    <lineage>
        <taxon>Bacteria</taxon>
        <taxon>Bacillati</taxon>
        <taxon>Actinomycetota</taxon>
        <taxon>Actinomycetes</taxon>
        <taxon>Propionibacteriales</taxon>
        <taxon>Nocardioidaceae</taxon>
        <taxon>Nocardioides</taxon>
    </lineage>
</organism>
<reference evidence="9" key="5">
    <citation type="submission" date="2024-05" db="EMBL/GenBank/DDBJ databases">
        <authorList>
            <person name="Sun Q."/>
            <person name="Sedlacek I."/>
        </authorList>
    </citation>
    <scope>NUCLEOTIDE SEQUENCE</scope>
    <source>
        <strain evidence="9">CCM 7403</strain>
    </source>
</reference>
<dbReference type="GO" id="GO:0005886">
    <property type="term" value="C:plasma membrane"/>
    <property type="evidence" value="ECO:0007669"/>
    <property type="project" value="TreeGrafter"/>
</dbReference>
<evidence type="ECO:0000313" key="11">
    <source>
        <dbReference type="Proteomes" id="UP000297025"/>
    </source>
</evidence>
<keyword evidence="6" id="KW-0812">Transmembrane</keyword>
<dbReference type="EMBL" id="CP038462">
    <property type="protein sequence ID" value="QCC76018.1"/>
    <property type="molecule type" value="Genomic_DNA"/>
</dbReference>
<keyword evidence="12" id="KW-1185">Reference proteome</keyword>
<reference evidence="12" key="3">
    <citation type="journal article" date="2019" name="Int. J. Syst. Evol. Microbiol.">
        <title>The Global Catalogue of Microorganisms (GCM) 10K type strain sequencing project: providing services to taxonomists for standard genome sequencing and annotation.</title>
        <authorList>
            <consortium name="The Broad Institute Genomics Platform"/>
            <consortium name="The Broad Institute Genome Sequencing Center for Infectious Disease"/>
            <person name="Wu L."/>
            <person name="Ma J."/>
        </authorList>
    </citation>
    <scope>NUCLEOTIDE SEQUENCE [LARGE SCALE GENOMIC DNA]</scope>
    <source>
        <strain evidence="12">CCM 7403</strain>
    </source>
</reference>
<dbReference type="EMBL" id="BMCK01000001">
    <property type="protein sequence ID" value="GGD11081.1"/>
    <property type="molecule type" value="Genomic_DNA"/>
</dbReference>
<dbReference type="InterPro" id="IPR014756">
    <property type="entry name" value="Ig_E-set"/>
</dbReference>
<dbReference type="GO" id="GO:0005507">
    <property type="term" value="F:copper ion binding"/>
    <property type="evidence" value="ECO:0007669"/>
    <property type="project" value="InterPro"/>
</dbReference>
<feature type="compositionally biased region" description="Low complexity" evidence="5">
    <location>
        <begin position="137"/>
        <end position="186"/>
    </location>
</feature>
<feature type="signal peptide" evidence="7">
    <location>
        <begin position="1"/>
        <end position="32"/>
    </location>
</feature>
<reference evidence="9" key="2">
    <citation type="journal article" date="2014" name="Int. J. Syst. Evol. Microbiol.">
        <title>Complete genome of a new Firmicutes species belonging to the dominant human colonic microbiota ('Ruminococcus bicirculans') reveals two chromosomes and a selective capacity to utilize plant glucans.</title>
        <authorList>
            <consortium name="NISC Comparative Sequencing Program"/>
            <person name="Wegmann U."/>
            <person name="Louis P."/>
            <person name="Goesmann A."/>
            <person name="Henrissat B."/>
            <person name="Duncan S.H."/>
            <person name="Flint H.J."/>
        </authorList>
    </citation>
    <scope>NUCLEOTIDE SEQUENCE</scope>
    <source>
        <strain evidence="9">CCM 7403</strain>
    </source>
</reference>
<gene>
    <name evidence="10" type="ORF">E2C04_00290</name>
    <name evidence="9" type="ORF">GCM10007231_07310</name>
</gene>
<evidence type="ECO:0000313" key="12">
    <source>
        <dbReference type="Proteomes" id="UP000630594"/>
    </source>
</evidence>
<dbReference type="OrthoDB" id="5242236at2"/>
<reference evidence="10" key="4">
    <citation type="submission" date="2019-03" db="EMBL/GenBank/DDBJ databases">
        <authorList>
            <person name="Huang Y."/>
        </authorList>
    </citation>
    <scope>NUCLEOTIDE SEQUENCE</scope>
    <source>
        <strain evidence="10">JCM 16608</strain>
    </source>
</reference>
<accession>A0A4P7U9X2</accession>
<reference evidence="10 11" key="1">
    <citation type="journal article" date="2008" name="Int. J. Syst. Evol. Microbiol.">
        <title>Nocardioides daphniae sp. nov., isolated from Daphnia cucullata (Crustacea: Cladocera).</title>
        <authorList>
            <person name="Toth E.M."/>
            <person name="Keki Z."/>
            <person name="Homonnay Z.G."/>
            <person name="Borsodi A.K."/>
            <person name="Marialigeti K."/>
            <person name="Schumann P."/>
        </authorList>
    </citation>
    <scope>NUCLEOTIDE SEQUENCE [LARGE SCALE GENOMIC DNA]</scope>
    <source>
        <strain evidence="10 11">JCM 16608</strain>
    </source>
</reference>
<dbReference type="KEGG" id="ndp:E2C04_00290"/>
<evidence type="ECO:0000259" key="8">
    <source>
        <dbReference type="Pfam" id="PF04234"/>
    </source>
</evidence>
<comment type="subcellular location">
    <subcellularLocation>
        <location evidence="1">Cell envelope</location>
    </subcellularLocation>
</comment>
<keyword evidence="6" id="KW-0472">Membrane</keyword>
<feature type="transmembrane region" description="Helical" evidence="6">
    <location>
        <begin position="186"/>
        <end position="207"/>
    </location>
</feature>
<dbReference type="InterPro" id="IPR007348">
    <property type="entry name" value="CopC_dom"/>
</dbReference>
<dbReference type="GO" id="GO:0042597">
    <property type="term" value="C:periplasmic space"/>
    <property type="evidence" value="ECO:0007669"/>
    <property type="project" value="InterPro"/>
</dbReference>
<dbReference type="GO" id="GO:0006825">
    <property type="term" value="P:copper ion transport"/>
    <property type="evidence" value="ECO:0007669"/>
    <property type="project" value="InterPro"/>
</dbReference>
<keyword evidence="6" id="KW-1133">Transmembrane helix</keyword>
<evidence type="ECO:0000256" key="7">
    <source>
        <dbReference type="SAM" id="SignalP"/>
    </source>
</evidence>
<evidence type="ECO:0000256" key="3">
    <source>
        <dbReference type="ARBA" id="ARBA00022729"/>
    </source>
</evidence>
<keyword evidence="3 7" id="KW-0732">Signal</keyword>
<dbReference type="Gene3D" id="2.60.40.1220">
    <property type="match status" value="1"/>
</dbReference>
<dbReference type="Pfam" id="PF04234">
    <property type="entry name" value="CopC"/>
    <property type="match status" value="1"/>
</dbReference>
<dbReference type="InterPro" id="IPR006311">
    <property type="entry name" value="TAT_signal"/>
</dbReference>
<dbReference type="Proteomes" id="UP000630594">
    <property type="component" value="Unassembled WGS sequence"/>
</dbReference>
<proteinExistence type="predicted"/>
<dbReference type="AlphaFoldDB" id="A0A4P7U9X2"/>
<keyword evidence="4" id="KW-0186">Copper</keyword>
<evidence type="ECO:0000256" key="5">
    <source>
        <dbReference type="SAM" id="MobiDB-lite"/>
    </source>
</evidence>
<evidence type="ECO:0000313" key="10">
    <source>
        <dbReference type="EMBL" id="QCC76018.1"/>
    </source>
</evidence>
<evidence type="ECO:0000313" key="9">
    <source>
        <dbReference type="EMBL" id="GGD11081.1"/>
    </source>
</evidence>
<feature type="chain" id="PRO_5020763688" description="CopC domain-containing protein" evidence="7">
    <location>
        <begin position="33"/>
        <end position="214"/>
    </location>
</feature>
<feature type="domain" description="CopC" evidence="8">
    <location>
        <begin position="33"/>
        <end position="130"/>
    </location>
</feature>
<dbReference type="PROSITE" id="PS51318">
    <property type="entry name" value="TAT"/>
    <property type="match status" value="1"/>
</dbReference>
<dbReference type="RefSeq" id="WP_135831068.1">
    <property type="nucleotide sequence ID" value="NZ_BMCK01000001.1"/>
</dbReference>
<name>A0A4P7U9X2_9ACTN</name>
<dbReference type="SUPFAM" id="SSF81296">
    <property type="entry name" value="E set domains"/>
    <property type="match status" value="1"/>
</dbReference>
<dbReference type="PANTHER" id="PTHR34820:SF4">
    <property type="entry name" value="INNER MEMBRANE PROTEIN YEBZ"/>
    <property type="match status" value="1"/>
</dbReference>
<dbReference type="GO" id="GO:0046688">
    <property type="term" value="P:response to copper ion"/>
    <property type="evidence" value="ECO:0007669"/>
    <property type="project" value="InterPro"/>
</dbReference>
<evidence type="ECO:0000256" key="4">
    <source>
        <dbReference type="ARBA" id="ARBA00023008"/>
    </source>
</evidence>
<protein>
    <recommendedName>
        <fullName evidence="8">CopC domain-containing protein</fullName>
    </recommendedName>
</protein>
<feature type="region of interest" description="Disordered" evidence="5">
    <location>
        <begin position="132"/>
        <end position="186"/>
    </location>
</feature>
<dbReference type="InterPro" id="IPR014755">
    <property type="entry name" value="Cu-Rt/internalin_Ig-like"/>
</dbReference>
<dbReference type="GO" id="GO:0030313">
    <property type="term" value="C:cell envelope"/>
    <property type="evidence" value="ECO:0007669"/>
    <property type="project" value="UniProtKB-SubCell"/>
</dbReference>
<evidence type="ECO:0000256" key="2">
    <source>
        <dbReference type="ARBA" id="ARBA00022723"/>
    </source>
</evidence>
<sequence length="214" mass="21944">MSRPARQILALLGLTVAAVATVAALMAPSASAHSELKSSNPAQGQVVPEVPDQVELNFNQQIAPEFAAVALGPRKGGASSPLEVSVQGTTVTATVTDETAKEDQSGRWQLSYRVTSADGHPIEGSIDFVVRPAKTQPTESPTDTATDSSTDSSLPPVTTEAGPPSSTGSGSSSAENPRTSSSDSSWTSTLVLGSIALVVTVAALVFLKRRSDAE</sequence>
<keyword evidence="2" id="KW-0479">Metal-binding</keyword>
<dbReference type="Proteomes" id="UP000297025">
    <property type="component" value="Chromosome"/>
</dbReference>
<evidence type="ECO:0000256" key="1">
    <source>
        <dbReference type="ARBA" id="ARBA00004196"/>
    </source>
</evidence>
<dbReference type="InterPro" id="IPR032694">
    <property type="entry name" value="CopC/D"/>
</dbReference>
<dbReference type="PANTHER" id="PTHR34820">
    <property type="entry name" value="INNER MEMBRANE PROTEIN YEBZ"/>
    <property type="match status" value="1"/>
</dbReference>
<evidence type="ECO:0000256" key="6">
    <source>
        <dbReference type="SAM" id="Phobius"/>
    </source>
</evidence>